<feature type="compositionally biased region" description="Polar residues" evidence="2">
    <location>
        <begin position="75"/>
        <end position="98"/>
    </location>
</feature>
<evidence type="ECO:0000256" key="2">
    <source>
        <dbReference type="SAM" id="MobiDB-lite"/>
    </source>
</evidence>
<evidence type="ECO:0000259" key="3">
    <source>
        <dbReference type="Pfam" id="PF05030"/>
    </source>
</evidence>
<gene>
    <name evidence="4" type="primary">GIF2</name>
    <name evidence="4" type="ORF">AAHA92_21280</name>
</gene>
<name>A0ABD1GMY7_SALDI</name>
<accession>A0ABD1GMY7</accession>
<comment type="similarity">
    <text evidence="1">Belongs to the SS18 family.</text>
</comment>
<dbReference type="AlphaFoldDB" id="A0ABD1GMY7"/>
<evidence type="ECO:0000313" key="4">
    <source>
        <dbReference type="EMBL" id="KAL1544428.1"/>
    </source>
</evidence>
<dbReference type="Pfam" id="PF05030">
    <property type="entry name" value="SSXT"/>
    <property type="match status" value="1"/>
</dbReference>
<dbReference type="InterPro" id="IPR007726">
    <property type="entry name" value="SS18_N"/>
</dbReference>
<evidence type="ECO:0000313" key="5">
    <source>
        <dbReference type="Proteomes" id="UP001567538"/>
    </source>
</evidence>
<feature type="domain" description="SS18 N-terminal" evidence="3">
    <location>
        <begin position="17"/>
        <end position="69"/>
    </location>
</feature>
<sequence>MAPQTMNQASPAAINVVSTEQIQKYLDESKNLIVAILENQNMGKIAECARYQAILQKNLMYLAAIADAQPPGSGMPSQLANSLLTTQGTAKSDSTNAAGSGPVAKSPFQFNVLRPRRPAESATPVPAATASTFRSWRGRIWFASSWPTRYNGLSRKPARHVQ</sequence>
<organism evidence="4 5">
    <name type="scientific">Salvia divinorum</name>
    <name type="common">Maria pastora</name>
    <name type="synonym">Diviner's sage</name>
    <dbReference type="NCBI Taxonomy" id="28513"/>
    <lineage>
        <taxon>Eukaryota</taxon>
        <taxon>Viridiplantae</taxon>
        <taxon>Streptophyta</taxon>
        <taxon>Embryophyta</taxon>
        <taxon>Tracheophyta</taxon>
        <taxon>Spermatophyta</taxon>
        <taxon>Magnoliopsida</taxon>
        <taxon>eudicotyledons</taxon>
        <taxon>Gunneridae</taxon>
        <taxon>Pentapetalae</taxon>
        <taxon>asterids</taxon>
        <taxon>lamiids</taxon>
        <taxon>Lamiales</taxon>
        <taxon>Lamiaceae</taxon>
        <taxon>Nepetoideae</taxon>
        <taxon>Mentheae</taxon>
        <taxon>Salviinae</taxon>
        <taxon>Salvia</taxon>
        <taxon>Salvia subgen. Calosphace</taxon>
    </lineage>
</organism>
<evidence type="ECO:0000256" key="1">
    <source>
        <dbReference type="ARBA" id="ARBA00007945"/>
    </source>
</evidence>
<comment type="caution">
    <text evidence="4">The sequence shown here is derived from an EMBL/GenBank/DDBJ whole genome shotgun (WGS) entry which is preliminary data.</text>
</comment>
<keyword evidence="5" id="KW-1185">Reference proteome</keyword>
<proteinExistence type="inferred from homology"/>
<dbReference type="Proteomes" id="UP001567538">
    <property type="component" value="Unassembled WGS sequence"/>
</dbReference>
<reference evidence="4 5" key="1">
    <citation type="submission" date="2024-06" db="EMBL/GenBank/DDBJ databases">
        <title>A chromosome level genome sequence of Diviner's sage (Salvia divinorum).</title>
        <authorList>
            <person name="Ford S.A."/>
            <person name="Ro D.-K."/>
            <person name="Ness R.W."/>
            <person name="Phillips M.A."/>
        </authorList>
    </citation>
    <scope>NUCLEOTIDE SEQUENCE [LARGE SCALE GENOMIC DNA]</scope>
    <source>
        <strain evidence="4">SAF-2024a</strain>
        <tissue evidence="4">Leaf</tissue>
    </source>
</reference>
<feature type="region of interest" description="Disordered" evidence="2">
    <location>
        <begin position="74"/>
        <end position="103"/>
    </location>
</feature>
<protein>
    <submittedName>
        <fullName evidence="4">SSXT protein (N-terminal region)</fullName>
    </submittedName>
</protein>
<dbReference type="EMBL" id="JBEAFC010000008">
    <property type="protein sequence ID" value="KAL1544428.1"/>
    <property type="molecule type" value="Genomic_DNA"/>
</dbReference>